<dbReference type="RefSeq" id="WP_120646873.1">
    <property type="nucleotide sequence ID" value="NZ_RAWB01000444.1"/>
</dbReference>
<gene>
    <name evidence="1" type="ORF">D7V93_31315</name>
</gene>
<sequence>MSVLDKVLTLRPGNVVARVGPGSRVPLLDPRELLRALESVPAALPCLPVLAKGSLPGLLRAARAEDAVLGLACPHPLADRGAAERFVMAVHAAAVEAEHTRPLFLQAGPVRVSSTDADVLDGLKDGLFRVVDAGFALVSLELSRLTSYEAVEAVTALVAPLTERELSLEVSAPQLSSGGLLDACGTLLEGLSQWKVPPRFLRVTEAQLGDGDPDVELLRQVVELAGARGVAVTVGDLLEGAPRGLSSYVAAGARKVDCGGPFGPLALRAWPAGDRAQVVAKAQAAGMPAGELLSMLEEGLPPLTPGARETLEALSFAEATEVIAALGARRTASSTMAFLAKPAGDLG</sequence>
<evidence type="ECO:0000313" key="1">
    <source>
        <dbReference type="EMBL" id="RKH49835.1"/>
    </source>
</evidence>
<keyword evidence="2" id="KW-1185">Reference proteome</keyword>
<comment type="caution">
    <text evidence="1">The sequence shown here is derived from an EMBL/GenBank/DDBJ whole genome shotgun (WGS) entry which is preliminary data.</text>
</comment>
<organism evidence="1 2">
    <name type="scientific">Corallococcus llansteffanensis</name>
    <dbReference type="NCBI Taxonomy" id="2316731"/>
    <lineage>
        <taxon>Bacteria</taxon>
        <taxon>Pseudomonadati</taxon>
        <taxon>Myxococcota</taxon>
        <taxon>Myxococcia</taxon>
        <taxon>Myxococcales</taxon>
        <taxon>Cystobacterineae</taxon>
        <taxon>Myxococcaceae</taxon>
        <taxon>Corallococcus</taxon>
    </lineage>
</organism>
<proteinExistence type="predicted"/>
<protein>
    <submittedName>
        <fullName evidence="1">Uncharacterized protein</fullName>
    </submittedName>
</protein>
<dbReference type="Proteomes" id="UP000272888">
    <property type="component" value="Unassembled WGS sequence"/>
</dbReference>
<reference evidence="2" key="1">
    <citation type="submission" date="2018-09" db="EMBL/GenBank/DDBJ databases">
        <authorList>
            <person name="Livingstone P.G."/>
            <person name="Whitworth D.E."/>
        </authorList>
    </citation>
    <scope>NUCLEOTIDE SEQUENCE [LARGE SCALE GENOMIC DNA]</scope>
    <source>
        <strain evidence="2">CA051B</strain>
    </source>
</reference>
<name>A0A3A8P8Q9_9BACT</name>
<accession>A0A3A8P8Q9</accession>
<dbReference type="EMBL" id="RAWB01000444">
    <property type="protein sequence ID" value="RKH49835.1"/>
    <property type="molecule type" value="Genomic_DNA"/>
</dbReference>
<dbReference type="AlphaFoldDB" id="A0A3A8P8Q9"/>
<evidence type="ECO:0000313" key="2">
    <source>
        <dbReference type="Proteomes" id="UP000272888"/>
    </source>
</evidence>